<feature type="transmembrane region" description="Helical" evidence="1">
    <location>
        <begin position="82"/>
        <end position="102"/>
    </location>
</feature>
<proteinExistence type="predicted"/>
<reference evidence="2" key="1">
    <citation type="journal article" date="2014" name="Front. Microbiol.">
        <title>High frequency of phylogenetically diverse reductive dehalogenase-homologous genes in deep subseafloor sedimentary metagenomes.</title>
        <authorList>
            <person name="Kawai M."/>
            <person name="Futagami T."/>
            <person name="Toyoda A."/>
            <person name="Takaki Y."/>
            <person name="Nishi S."/>
            <person name="Hori S."/>
            <person name="Arai W."/>
            <person name="Tsubouchi T."/>
            <person name="Morono Y."/>
            <person name="Uchiyama I."/>
            <person name="Ito T."/>
            <person name="Fujiyama A."/>
            <person name="Inagaki F."/>
            <person name="Takami H."/>
        </authorList>
    </citation>
    <scope>NUCLEOTIDE SEQUENCE</scope>
    <source>
        <strain evidence="2">Expedition CK06-06</strain>
    </source>
</reference>
<gene>
    <name evidence="2" type="ORF">S03H2_11803</name>
</gene>
<evidence type="ECO:0000256" key="1">
    <source>
        <dbReference type="SAM" id="Phobius"/>
    </source>
</evidence>
<dbReference type="EMBL" id="BARU01006010">
    <property type="protein sequence ID" value="GAH44175.1"/>
    <property type="molecule type" value="Genomic_DNA"/>
</dbReference>
<feature type="transmembrane region" description="Helical" evidence="1">
    <location>
        <begin position="54"/>
        <end position="75"/>
    </location>
</feature>
<accession>X1GH74</accession>
<sequence length="215" mass="23934">MAILIGILIEDMAFVRRAFTLKQAKDVLRNHIVVIIAGAIALPIYIAATNSQLLADGIILSITTIVITAAVAILFAKRKHTFACGTVFAGIAVLFMISYVSFINPLEKDRYSKDFAQKIAEIVPQNDSLIAYEFVSPKSVQYFGRPILETNDRTVLYEHYERSDWVLATAGHLGKLTQDARFRKVYYTEKAERRKVGDAPGALFHKSAPKVKDGL</sequence>
<protein>
    <submittedName>
        <fullName evidence="2">Uncharacterized protein</fullName>
    </submittedName>
</protein>
<comment type="caution">
    <text evidence="2">The sequence shown here is derived from an EMBL/GenBank/DDBJ whole genome shotgun (WGS) entry which is preliminary data.</text>
</comment>
<keyword evidence="1" id="KW-0472">Membrane</keyword>
<keyword evidence="1" id="KW-1133">Transmembrane helix</keyword>
<evidence type="ECO:0000313" key="2">
    <source>
        <dbReference type="EMBL" id="GAH44175.1"/>
    </source>
</evidence>
<organism evidence="2">
    <name type="scientific">marine sediment metagenome</name>
    <dbReference type="NCBI Taxonomy" id="412755"/>
    <lineage>
        <taxon>unclassified sequences</taxon>
        <taxon>metagenomes</taxon>
        <taxon>ecological metagenomes</taxon>
    </lineage>
</organism>
<name>X1GH74_9ZZZZ</name>
<feature type="transmembrane region" description="Helical" evidence="1">
    <location>
        <begin position="27"/>
        <end position="48"/>
    </location>
</feature>
<keyword evidence="1" id="KW-0812">Transmembrane</keyword>
<dbReference type="AlphaFoldDB" id="X1GH74"/>